<name>A0A098S749_9BACT</name>
<gene>
    <name evidence="6" type="ORF">IX84_09350</name>
</gene>
<keyword evidence="3" id="KW-1133">Transmembrane helix</keyword>
<protein>
    <recommendedName>
        <fullName evidence="5">DUF1232 domain-containing protein</fullName>
    </recommendedName>
</protein>
<evidence type="ECO:0000256" key="3">
    <source>
        <dbReference type="ARBA" id="ARBA00022989"/>
    </source>
</evidence>
<dbReference type="STRING" id="1524460.IX84_09350"/>
<reference evidence="6 7" key="1">
    <citation type="journal article" date="2014" name="Int. J. Syst. Evol. Microbiol.">
        <title>Phaeodactylibacter xiamenensis gen. nov., sp. nov., a member of the family Saprospiraceae isolated from the marine alga Phaeodactylum tricornutum.</title>
        <authorList>
            <person name="Chen Z.Jr."/>
            <person name="Lei X."/>
            <person name="Lai Q."/>
            <person name="Li Y."/>
            <person name="Zhang B."/>
            <person name="Zhang J."/>
            <person name="Zhang H."/>
            <person name="Yang L."/>
            <person name="Zheng W."/>
            <person name="Tian Y."/>
            <person name="Yu Z."/>
            <person name="Xu H.Jr."/>
            <person name="Zheng T."/>
        </authorList>
    </citation>
    <scope>NUCLEOTIDE SEQUENCE [LARGE SCALE GENOMIC DNA]</scope>
    <source>
        <strain evidence="6 7">KD52</strain>
    </source>
</reference>
<dbReference type="AlphaFoldDB" id="A0A098S749"/>
<dbReference type="Proteomes" id="UP000029736">
    <property type="component" value="Unassembled WGS sequence"/>
</dbReference>
<sequence length="128" mass="14757">MENPFRSYIDKFSENRFWSKLRDYARQAGLKTVYSALLLFYAYRRKDTPYWAKNIVLGTLGYFLSPIDAVPDLTPIIGYTDDIGVLAFGLVTIAAYVNQEVKEKAKGQLHRWFGTYDEDELAEVDAKL</sequence>
<comment type="subcellular location">
    <subcellularLocation>
        <location evidence="1">Endomembrane system</location>
        <topology evidence="1">Multi-pass membrane protein</topology>
    </subcellularLocation>
</comment>
<dbReference type="PIRSF" id="PIRSF031804">
    <property type="entry name" value="UCP031804"/>
    <property type="match status" value="1"/>
</dbReference>
<evidence type="ECO:0000256" key="4">
    <source>
        <dbReference type="ARBA" id="ARBA00023136"/>
    </source>
</evidence>
<dbReference type="RefSeq" id="WP_044219028.1">
    <property type="nucleotide sequence ID" value="NZ_JBKAGJ010000017.1"/>
</dbReference>
<dbReference type="GO" id="GO:0012505">
    <property type="term" value="C:endomembrane system"/>
    <property type="evidence" value="ECO:0007669"/>
    <property type="project" value="UniProtKB-SubCell"/>
</dbReference>
<evidence type="ECO:0000313" key="7">
    <source>
        <dbReference type="Proteomes" id="UP000029736"/>
    </source>
</evidence>
<keyword evidence="7" id="KW-1185">Reference proteome</keyword>
<dbReference type="InterPro" id="IPR010652">
    <property type="entry name" value="DUF1232"/>
</dbReference>
<evidence type="ECO:0000259" key="5">
    <source>
        <dbReference type="Pfam" id="PF06803"/>
    </source>
</evidence>
<evidence type="ECO:0000256" key="1">
    <source>
        <dbReference type="ARBA" id="ARBA00004127"/>
    </source>
</evidence>
<feature type="domain" description="DUF1232" evidence="5">
    <location>
        <begin position="53"/>
        <end position="88"/>
    </location>
</feature>
<dbReference type="OrthoDB" id="9800034at2"/>
<dbReference type="InterPro" id="IPR016983">
    <property type="entry name" value="UCP031804"/>
</dbReference>
<comment type="caution">
    <text evidence="6">The sequence shown here is derived from an EMBL/GenBank/DDBJ whole genome shotgun (WGS) entry which is preliminary data.</text>
</comment>
<evidence type="ECO:0000313" key="6">
    <source>
        <dbReference type="EMBL" id="KGE88389.1"/>
    </source>
</evidence>
<keyword evidence="4" id="KW-0472">Membrane</keyword>
<evidence type="ECO:0000256" key="2">
    <source>
        <dbReference type="ARBA" id="ARBA00022692"/>
    </source>
</evidence>
<keyword evidence="2" id="KW-0812">Transmembrane</keyword>
<dbReference type="EMBL" id="JPOS01000019">
    <property type="protein sequence ID" value="KGE88389.1"/>
    <property type="molecule type" value="Genomic_DNA"/>
</dbReference>
<accession>A0A098S749</accession>
<organism evidence="6 7">
    <name type="scientific">Phaeodactylibacter xiamenensis</name>
    <dbReference type="NCBI Taxonomy" id="1524460"/>
    <lineage>
        <taxon>Bacteria</taxon>
        <taxon>Pseudomonadati</taxon>
        <taxon>Bacteroidota</taxon>
        <taxon>Saprospiria</taxon>
        <taxon>Saprospirales</taxon>
        <taxon>Haliscomenobacteraceae</taxon>
        <taxon>Phaeodactylibacter</taxon>
    </lineage>
</organism>
<dbReference type="Pfam" id="PF06803">
    <property type="entry name" value="DUF1232"/>
    <property type="match status" value="1"/>
</dbReference>
<proteinExistence type="predicted"/>